<dbReference type="RefSeq" id="WP_192534583.1">
    <property type="nucleotide sequence ID" value="NZ_JACZHT010000005.1"/>
</dbReference>
<feature type="transmembrane region" description="Helical" evidence="2">
    <location>
        <begin position="160"/>
        <end position="183"/>
    </location>
</feature>
<comment type="caution">
    <text evidence="3">The sequence shown here is derived from an EMBL/GenBank/DDBJ whole genome shotgun (WGS) entry which is preliminary data.</text>
</comment>
<feature type="region of interest" description="Disordered" evidence="1">
    <location>
        <begin position="236"/>
        <end position="276"/>
    </location>
</feature>
<sequence>MDQGEKIMLQQNKLDELFEILEEARSSIKYKPEDIFSPRKKFILINSTIFTALIFFIPSVFALYYGVTSTSPTNWLRDTLVLSGYIAAITTIAYPSLVLILFLSEEWKSRKDPLKGVILYYKFSLHKYAAIVNRLQGIDKETLEYGLLQYRHTWSRFDRLILPLIGEFPKIGLFPAFFALAISADKLINGRLESVFLPLVAILGGIYIFAFIASLLREKPDQIIALLEHAIKYSKDPGHQASQSQGTGDSDGSGASTTAQAITGGERTETSPTAPA</sequence>
<keyword evidence="4" id="KW-1185">Reference proteome</keyword>
<keyword evidence="2" id="KW-1133">Transmembrane helix</keyword>
<name>A0A8J6YPD4_9PROT</name>
<feature type="compositionally biased region" description="Low complexity" evidence="1">
    <location>
        <begin position="240"/>
        <end position="259"/>
    </location>
</feature>
<evidence type="ECO:0000313" key="4">
    <source>
        <dbReference type="Proteomes" id="UP000631034"/>
    </source>
</evidence>
<reference evidence="3" key="1">
    <citation type="submission" date="2020-10" db="EMBL/GenBank/DDBJ databases">
        <title>Genome sequence of the unusual species of purple photosynthetic bacteria, Phaeovibrio sulfidiphilus DSM 23193, type strain.</title>
        <authorList>
            <person name="Kyndt J.A."/>
            <person name="Meyer T.E."/>
        </authorList>
    </citation>
    <scope>NUCLEOTIDE SEQUENCE</scope>
    <source>
        <strain evidence="3">DSM 23193</strain>
    </source>
</reference>
<keyword evidence="2" id="KW-0472">Membrane</keyword>
<dbReference type="Proteomes" id="UP000631034">
    <property type="component" value="Unassembled WGS sequence"/>
</dbReference>
<protein>
    <submittedName>
        <fullName evidence="3">Uncharacterized protein</fullName>
    </submittedName>
</protein>
<feature type="transmembrane region" description="Helical" evidence="2">
    <location>
        <begin position="42"/>
        <end position="65"/>
    </location>
</feature>
<accession>A0A8J6YPD4</accession>
<feature type="transmembrane region" description="Helical" evidence="2">
    <location>
        <begin position="85"/>
        <end position="103"/>
    </location>
</feature>
<evidence type="ECO:0000313" key="3">
    <source>
        <dbReference type="EMBL" id="MBE1237584.1"/>
    </source>
</evidence>
<feature type="transmembrane region" description="Helical" evidence="2">
    <location>
        <begin position="195"/>
        <end position="216"/>
    </location>
</feature>
<dbReference type="AlphaFoldDB" id="A0A8J6YPD4"/>
<evidence type="ECO:0000256" key="1">
    <source>
        <dbReference type="SAM" id="MobiDB-lite"/>
    </source>
</evidence>
<proteinExistence type="predicted"/>
<gene>
    <name evidence="3" type="ORF">IHV25_07975</name>
</gene>
<dbReference type="EMBL" id="JACZHT010000005">
    <property type="protein sequence ID" value="MBE1237584.1"/>
    <property type="molecule type" value="Genomic_DNA"/>
</dbReference>
<organism evidence="3 4">
    <name type="scientific">Phaeovibrio sulfidiphilus</name>
    <dbReference type="NCBI Taxonomy" id="1220600"/>
    <lineage>
        <taxon>Bacteria</taxon>
        <taxon>Pseudomonadati</taxon>
        <taxon>Pseudomonadota</taxon>
        <taxon>Alphaproteobacteria</taxon>
        <taxon>Rhodospirillales</taxon>
        <taxon>Rhodospirillaceae</taxon>
        <taxon>Phaeovibrio</taxon>
    </lineage>
</organism>
<keyword evidence="2" id="KW-0812">Transmembrane</keyword>
<evidence type="ECO:0000256" key="2">
    <source>
        <dbReference type="SAM" id="Phobius"/>
    </source>
</evidence>